<dbReference type="SUPFAM" id="SSF48317">
    <property type="entry name" value="Acid phosphatase/Vanadium-dependent haloperoxidase"/>
    <property type="match status" value="1"/>
</dbReference>
<sequence length="179" mass="18817">MRTALHWWPLVAVGAMFVLGRLVGKGSTPLDSRLLAIDAPDPLLVFVEAPVQIAVLGAAVTYALWRRRWQLAAVAALCPPVAVVSAQLFKRVFDRTRDGELAYPSGHITALVVVAGMVVLAAGGRLSVVVAAAVAVIVGMVLVGISFHYFTDTVGALLLGSAYVAGAARLVIHRPDRAT</sequence>
<proteinExistence type="predicted"/>
<dbReference type="InterPro" id="IPR036938">
    <property type="entry name" value="PAP2/HPO_sf"/>
</dbReference>
<keyword evidence="1" id="KW-0472">Membrane</keyword>
<feature type="transmembrane region" description="Helical" evidence="1">
    <location>
        <begin position="7"/>
        <end position="23"/>
    </location>
</feature>
<feature type="transmembrane region" description="Helical" evidence="1">
    <location>
        <begin position="43"/>
        <end position="64"/>
    </location>
</feature>
<dbReference type="Gene3D" id="1.20.144.10">
    <property type="entry name" value="Phosphatidic acid phosphatase type 2/haloperoxidase"/>
    <property type="match status" value="1"/>
</dbReference>
<accession>A0A1X1TEU9</accession>
<dbReference type="AlphaFoldDB" id="A0A1X1TEU9"/>
<dbReference type="STRING" id="126673.AWC01_07750"/>
<evidence type="ECO:0000256" key="1">
    <source>
        <dbReference type="SAM" id="Phobius"/>
    </source>
</evidence>
<dbReference type="EMBL" id="AP022605">
    <property type="protein sequence ID" value="BBZ06135.1"/>
    <property type="molecule type" value="Genomic_DNA"/>
</dbReference>
<feature type="transmembrane region" description="Helical" evidence="1">
    <location>
        <begin position="153"/>
        <end position="172"/>
    </location>
</feature>
<keyword evidence="4" id="KW-1185">Reference proteome</keyword>
<organism evidence="3 4">
    <name type="scientific">Mycolicibacterium doricum</name>
    <dbReference type="NCBI Taxonomy" id="126673"/>
    <lineage>
        <taxon>Bacteria</taxon>
        <taxon>Bacillati</taxon>
        <taxon>Actinomycetota</taxon>
        <taxon>Actinomycetes</taxon>
        <taxon>Mycobacteriales</taxon>
        <taxon>Mycobacteriaceae</taxon>
        <taxon>Mycolicibacterium</taxon>
    </lineage>
</organism>
<dbReference type="Proteomes" id="UP000193564">
    <property type="component" value="Unassembled WGS sequence"/>
</dbReference>
<evidence type="ECO:0000313" key="5">
    <source>
        <dbReference type="Proteomes" id="UP000467201"/>
    </source>
</evidence>
<reference evidence="2" key="3">
    <citation type="submission" date="2020-02" db="EMBL/GenBank/DDBJ databases">
        <authorList>
            <person name="Matsumoto Y."/>
            <person name="Motooka D."/>
            <person name="Nakamura S."/>
        </authorList>
    </citation>
    <scope>NUCLEOTIDE SEQUENCE</scope>
    <source>
        <strain evidence="2">JCM 12405</strain>
    </source>
</reference>
<feature type="transmembrane region" description="Helical" evidence="1">
    <location>
        <begin position="71"/>
        <end position="89"/>
    </location>
</feature>
<feature type="transmembrane region" description="Helical" evidence="1">
    <location>
        <begin position="101"/>
        <end position="121"/>
    </location>
</feature>
<dbReference type="OrthoDB" id="4764155at2"/>
<gene>
    <name evidence="3" type="ORF">AWC01_07750</name>
    <name evidence="2" type="ORF">MDOR_03040</name>
</gene>
<protein>
    <submittedName>
        <fullName evidence="3">PA-phosphatase</fullName>
    </submittedName>
    <submittedName>
        <fullName evidence="2">Phosphoesterase</fullName>
    </submittedName>
</protein>
<evidence type="ECO:0000313" key="3">
    <source>
        <dbReference type="EMBL" id="ORV43057.1"/>
    </source>
</evidence>
<keyword evidence="1" id="KW-1133">Transmembrane helix</keyword>
<evidence type="ECO:0000313" key="2">
    <source>
        <dbReference type="EMBL" id="BBZ06135.1"/>
    </source>
</evidence>
<name>A0A1X1TEU9_9MYCO</name>
<dbReference type="Proteomes" id="UP000467201">
    <property type="component" value="Chromosome"/>
</dbReference>
<reference evidence="2 5" key="2">
    <citation type="journal article" date="2019" name="Emerg. Microbes Infect.">
        <title>Comprehensive subspecies identification of 175 nontuberculous mycobacteria species based on 7547 genomic profiles.</title>
        <authorList>
            <person name="Matsumoto Y."/>
            <person name="Kinjo T."/>
            <person name="Motooka D."/>
            <person name="Nabeya D."/>
            <person name="Jung N."/>
            <person name="Uechi K."/>
            <person name="Horii T."/>
            <person name="Iida T."/>
            <person name="Fujita J."/>
            <person name="Nakamura S."/>
        </authorList>
    </citation>
    <scope>NUCLEOTIDE SEQUENCE [LARGE SCALE GENOMIC DNA]</scope>
    <source>
        <strain evidence="2 5">JCM 12405</strain>
    </source>
</reference>
<dbReference type="EMBL" id="LQOS01000020">
    <property type="protein sequence ID" value="ORV43057.1"/>
    <property type="molecule type" value="Genomic_DNA"/>
</dbReference>
<dbReference type="KEGG" id="mdr:MDOR_03040"/>
<feature type="transmembrane region" description="Helical" evidence="1">
    <location>
        <begin position="128"/>
        <end position="147"/>
    </location>
</feature>
<reference evidence="3 4" key="1">
    <citation type="submission" date="2016-01" db="EMBL/GenBank/DDBJ databases">
        <title>The new phylogeny of the genus Mycobacterium.</title>
        <authorList>
            <person name="Tarcisio F."/>
            <person name="Conor M."/>
            <person name="Antonella G."/>
            <person name="Elisabetta G."/>
            <person name="Giulia F.S."/>
            <person name="Sara T."/>
            <person name="Anna F."/>
            <person name="Clotilde B."/>
            <person name="Roberto B."/>
            <person name="Veronica D.S."/>
            <person name="Fabio R."/>
            <person name="Monica P."/>
            <person name="Olivier J."/>
            <person name="Enrico T."/>
            <person name="Nicola S."/>
        </authorList>
    </citation>
    <scope>NUCLEOTIDE SEQUENCE [LARGE SCALE GENOMIC DNA]</scope>
    <source>
        <strain evidence="3 4">DSM 44339</strain>
    </source>
</reference>
<evidence type="ECO:0000313" key="4">
    <source>
        <dbReference type="Proteomes" id="UP000193564"/>
    </source>
</evidence>
<dbReference type="RefSeq" id="WP_085189630.1">
    <property type="nucleotide sequence ID" value="NZ_AP022605.1"/>
</dbReference>
<keyword evidence="1" id="KW-0812">Transmembrane</keyword>